<sequence>MAWWRRSGPDLSEFTREGLLHQETVGGTITYRHYRAPGRSSSWAKELRRWTVILTQRRFTVLGPHGPVVDVPWTDRRFATLDIGLDGEKLLIVVDVSAFSADASGRVEVRARCADSAALLGMVRSLQRHVS</sequence>
<dbReference type="EMBL" id="BJVJ01000051">
    <property type="protein sequence ID" value="GEL25350.1"/>
    <property type="molecule type" value="Genomic_DNA"/>
</dbReference>
<name>A0A511DKK1_9PSEU</name>
<evidence type="ECO:0000313" key="1">
    <source>
        <dbReference type="EMBL" id="GEL25350.1"/>
    </source>
</evidence>
<dbReference type="Proteomes" id="UP000321685">
    <property type="component" value="Unassembled WGS sequence"/>
</dbReference>
<gene>
    <name evidence="1" type="ORF">PSU4_43040</name>
</gene>
<proteinExistence type="predicted"/>
<dbReference type="RefSeq" id="WP_147111381.1">
    <property type="nucleotide sequence ID" value="NZ_BJVJ01000051.1"/>
</dbReference>
<dbReference type="OrthoDB" id="3575994at2"/>
<accession>A0A511DKK1</accession>
<evidence type="ECO:0008006" key="3">
    <source>
        <dbReference type="Google" id="ProtNLM"/>
    </source>
</evidence>
<reference evidence="1 2" key="1">
    <citation type="submission" date="2019-07" db="EMBL/GenBank/DDBJ databases">
        <title>Whole genome shotgun sequence of Pseudonocardia sulfidoxydans NBRC 16205.</title>
        <authorList>
            <person name="Hosoyama A."/>
            <person name="Uohara A."/>
            <person name="Ohji S."/>
            <person name="Ichikawa N."/>
        </authorList>
    </citation>
    <scope>NUCLEOTIDE SEQUENCE [LARGE SCALE GENOMIC DNA]</scope>
    <source>
        <strain evidence="1 2">NBRC 16205</strain>
    </source>
</reference>
<keyword evidence="2" id="KW-1185">Reference proteome</keyword>
<organism evidence="1 2">
    <name type="scientific">Pseudonocardia sulfidoxydans NBRC 16205</name>
    <dbReference type="NCBI Taxonomy" id="1223511"/>
    <lineage>
        <taxon>Bacteria</taxon>
        <taxon>Bacillati</taxon>
        <taxon>Actinomycetota</taxon>
        <taxon>Actinomycetes</taxon>
        <taxon>Pseudonocardiales</taxon>
        <taxon>Pseudonocardiaceae</taxon>
        <taxon>Pseudonocardia</taxon>
    </lineage>
</organism>
<protein>
    <recommendedName>
        <fullName evidence="3">PH domain-containing protein</fullName>
    </recommendedName>
</protein>
<evidence type="ECO:0000313" key="2">
    <source>
        <dbReference type="Proteomes" id="UP000321685"/>
    </source>
</evidence>
<comment type="caution">
    <text evidence="1">The sequence shown here is derived from an EMBL/GenBank/DDBJ whole genome shotgun (WGS) entry which is preliminary data.</text>
</comment>
<dbReference type="AlphaFoldDB" id="A0A511DKK1"/>